<evidence type="ECO:0008006" key="2">
    <source>
        <dbReference type="Google" id="ProtNLM"/>
    </source>
</evidence>
<accession>A0A6C0JIN9</accession>
<dbReference type="AlphaFoldDB" id="A0A6C0JIN9"/>
<dbReference type="Gene3D" id="3.20.20.190">
    <property type="entry name" value="Phosphatidylinositol (PI) phosphodiesterase"/>
    <property type="match status" value="1"/>
</dbReference>
<dbReference type="EMBL" id="MN740405">
    <property type="protein sequence ID" value="QHU04901.1"/>
    <property type="molecule type" value="Genomic_DNA"/>
</dbReference>
<organism evidence="1">
    <name type="scientific">viral metagenome</name>
    <dbReference type="NCBI Taxonomy" id="1070528"/>
    <lineage>
        <taxon>unclassified sequences</taxon>
        <taxon>metagenomes</taxon>
        <taxon>organismal metagenomes</taxon>
    </lineage>
</organism>
<evidence type="ECO:0000313" key="1">
    <source>
        <dbReference type="EMBL" id="QHU04901.1"/>
    </source>
</evidence>
<dbReference type="InterPro" id="IPR017946">
    <property type="entry name" value="PLC-like_Pdiesterase_TIM-brl"/>
</dbReference>
<dbReference type="SUPFAM" id="SSF51695">
    <property type="entry name" value="PLC-like phosphodiesterases"/>
    <property type="match status" value="1"/>
</dbReference>
<proteinExistence type="predicted"/>
<sequence length="341" mass="38908">METRTSQTIEPFDLGVYTDPAKAELNKLIDKKIKLNMQSIQPQYADLPLKEYCIKASYNSAYTGTFMNYDMLTYLLSRGVRFFDLEVYYVKDPKTGEYSPQVGYSTDGKFITMDSKNTLLLDNVLSTLVAGAFSQTSPTYDDPLFINLRIRSNNTDIYKAVAASVDFTLKPKLYKNSNGSRKVTKNTLMSKLLGTVVLLVDKTIDRDYRSYCACTDAKQTCYDLTKYINMESGSEDMNLNRYTDILAQNNVPIKIMNDNLRTDIQYMNLVLPNVLPENASNPAIMTFITSYGIEIIPFKFYQRDEGLLEYENFFNENNASLIPLARGLAYFQKMMRLQNGG</sequence>
<protein>
    <recommendedName>
        <fullName evidence="2">Phosphatidylinositol-specific phospholipase C X domain-containing protein</fullName>
    </recommendedName>
</protein>
<name>A0A6C0JIN9_9ZZZZ</name>
<dbReference type="GO" id="GO:0006629">
    <property type="term" value="P:lipid metabolic process"/>
    <property type="evidence" value="ECO:0007669"/>
    <property type="project" value="InterPro"/>
</dbReference>
<dbReference type="GO" id="GO:0008081">
    <property type="term" value="F:phosphoric diester hydrolase activity"/>
    <property type="evidence" value="ECO:0007669"/>
    <property type="project" value="InterPro"/>
</dbReference>
<reference evidence="1" key="1">
    <citation type="journal article" date="2020" name="Nature">
        <title>Giant virus diversity and host interactions through global metagenomics.</title>
        <authorList>
            <person name="Schulz F."/>
            <person name="Roux S."/>
            <person name="Paez-Espino D."/>
            <person name="Jungbluth S."/>
            <person name="Walsh D.A."/>
            <person name="Denef V.J."/>
            <person name="McMahon K.D."/>
            <person name="Konstantinidis K.T."/>
            <person name="Eloe-Fadrosh E.A."/>
            <person name="Kyrpides N.C."/>
            <person name="Woyke T."/>
        </authorList>
    </citation>
    <scope>NUCLEOTIDE SEQUENCE</scope>
    <source>
        <strain evidence="1">GVMAG-M-3300027708-5</strain>
    </source>
</reference>